<proteinExistence type="inferred from homology"/>
<evidence type="ECO:0000259" key="9">
    <source>
        <dbReference type="SMART" id="SM00481"/>
    </source>
</evidence>
<evidence type="ECO:0000313" key="11">
    <source>
        <dbReference type="Proteomes" id="UP000630660"/>
    </source>
</evidence>
<dbReference type="NCBIfam" id="TIGR01856">
    <property type="entry name" value="hisJ_fam"/>
    <property type="match status" value="1"/>
</dbReference>
<dbReference type="SMART" id="SM00481">
    <property type="entry name" value="POLIIIAc"/>
    <property type="match status" value="1"/>
</dbReference>
<comment type="caution">
    <text evidence="10">The sequence shown here is derived from an EMBL/GenBank/DDBJ whole genome shotgun (WGS) entry which is preliminary data.</text>
</comment>
<evidence type="ECO:0000313" key="10">
    <source>
        <dbReference type="EMBL" id="MBD3365357.1"/>
    </source>
</evidence>
<dbReference type="InterPro" id="IPR016195">
    <property type="entry name" value="Pol/histidinol_Pase-like"/>
</dbReference>
<dbReference type="PANTHER" id="PTHR21039">
    <property type="entry name" value="HISTIDINOL PHOSPHATASE-RELATED"/>
    <property type="match status" value="1"/>
</dbReference>
<protein>
    <recommendedName>
        <fullName evidence="3 8">Histidinol-phosphatase</fullName>
        <shortName evidence="8">HolPase</shortName>
        <ecNumber evidence="3 8">3.1.3.15</ecNumber>
    </recommendedName>
</protein>
<dbReference type="Proteomes" id="UP000630660">
    <property type="component" value="Unassembled WGS sequence"/>
</dbReference>
<comment type="similarity">
    <text evidence="2 8">Belongs to the PHP hydrolase family. HisK subfamily.</text>
</comment>
<name>A0A9D5KAR2_UNCW3</name>
<dbReference type="InterPro" id="IPR010140">
    <property type="entry name" value="Histidinol_P_phosphatase_HisJ"/>
</dbReference>
<accession>A0A9D5KAR2</accession>
<dbReference type="GO" id="GO:0004401">
    <property type="term" value="F:histidinol-phosphatase activity"/>
    <property type="evidence" value="ECO:0007669"/>
    <property type="project" value="UniProtKB-UniRule"/>
</dbReference>
<evidence type="ECO:0000256" key="7">
    <source>
        <dbReference type="ARBA" id="ARBA00049158"/>
    </source>
</evidence>
<dbReference type="EC" id="3.1.3.15" evidence="3 8"/>
<dbReference type="InterPro" id="IPR004013">
    <property type="entry name" value="PHP_dom"/>
</dbReference>
<dbReference type="EMBL" id="WJKJ01000304">
    <property type="protein sequence ID" value="MBD3365357.1"/>
    <property type="molecule type" value="Genomic_DNA"/>
</dbReference>
<keyword evidence="4 8" id="KW-0028">Amino-acid biosynthesis</keyword>
<feature type="domain" description="Polymerase/histidinol phosphatase N-terminal" evidence="9">
    <location>
        <begin position="2"/>
        <end position="93"/>
    </location>
</feature>
<evidence type="ECO:0000256" key="3">
    <source>
        <dbReference type="ARBA" id="ARBA00013085"/>
    </source>
</evidence>
<keyword evidence="5 8" id="KW-0378">Hydrolase</keyword>
<gene>
    <name evidence="10" type="ORF">GF359_09110</name>
</gene>
<dbReference type="PANTHER" id="PTHR21039:SF0">
    <property type="entry name" value="HISTIDINOL-PHOSPHATASE"/>
    <property type="match status" value="1"/>
</dbReference>
<dbReference type="GO" id="GO:0005737">
    <property type="term" value="C:cytoplasm"/>
    <property type="evidence" value="ECO:0007669"/>
    <property type="project" value="TreeGrafter"/>
</dbReference>
<evidence type="ECO:0000256" key="5">
    <source>
        <dbReference type="ARBA" id="ARBA00022801"/>
    </source>
</evidence>
<dbReference type="Pfam" id="PF02811">
    <property type="entry name" value="PHP"/>
    <property type="match status" value="1"/>
</dbReference>
<comment type="pathway">
    <text evidence="1 8">Amino-acid biosynthesis; L-histidine biosynthesis; L-histidine from 5-phospho-alpha-D-ribose 1-diphosphate: step 8/9.</text>
</comment>
<evidence type="ECO:0000256" key="8">
    <source>
        <dbReference type="RuleBase" id="RU366003"/>
    </source>
</evidence>
<evidence type="ECO:0000256" key="4">
    <source>
        <dbReference type="ARBA" id="ARBA00022605"/>
    </source>
</evidence>
<sequence length="199" mass="22283">MIDLHIHTAYSPDSAVDPETAARVAVARELKIIGFADHAEFVNEDEAYIADGYKGRAILDEILKLRKMFRGQLEILFGVEIGFIPGYESQIAEFLNSFPFDYSIGSVHWVEGLLVSDWTRKREAGGESYLPYYKDLLSAASSGLFQVLGHLDYVRKYLLAPEAYDHAAYELIIDEILEACAETGTAVEINTSGWRHATE</sequence>
<keyword evidence="6 8" id="KW-0368">Histidine biosynthesis</keyword>
<dbReference type="SUPFAM" id="SSF89550">
    <property type="entry name" value="PHP domain-like"/>
    <property type="match status" value="1"/>
</dbReference>
<comment type="catalytic activity">
    <reaction evidence="7 8">
        <text>L-histidinol phosphate + H2O = L-histidinol + phosphate</text>
        <dbReference type="Rhea" id="RHEA:14465"/>
        <dbReference type="ChEBI" id="CHEBI:15377"/>
        <dbReference type="ChEBI" id="CHEBI:43474"/>
        <dbReference type="ChEBI" id="CHEBI:57699"/>
        <dbReference type="ChEBI" id="CHEBI:57980"/>
        <dbReference type="EC" id="3.1.3.15"/>
    </reaction>
</comment>
<evidence type="ECO:0000256" key="2">
    <source>
        <dbReference type="ARBA" id="ARBA00009152"/>
    </source>
</evidence>
<dbReference type="GO" id="GO:0000105">
    <property type="term" value="P:L-histidine biosynthetic process"/>
    <property type="evidence" value="ECO:0007669"/>
    <property type="project" value="UniProtKB-UniRule"/>
</dbReference>
<evidence type="ECO:0000256" key="6">
    <source>
        <dbReference type="ARBA" id="ARBA00023102"/>
    </source>
</evidence>
<evidence type="ECO:0000256" key="1">
    <source>
        <dbReference type="ARBA" id="ARBA00004970"/>
    </source>
</evidence>
<organism evidence="10 11">
    <name type="scientific">candidate division WOR-3 bacterium</name>
    <dbReference type="NCBI Taxonomy" id="2052148"/>
    <lineage>
        <taxon>Bacteria</taxon>
        <taxon>Bacteria division WOR-3</taxon>
    </lineage>
</organism>
<dbReference type="InterPro" id="IPR003141">
    <property type="entry name" value="Pol/His_phosphatase_N"/>
</dbReference>
<dbReference type="AlphaFoldDB" id="A0A9D5KAR2"/>
<feature type="non-terminal residue" evidence="10">
    <location>
        <position position="199"/>
    </location>
</feature>
<reference evidence="10" key="1">
    <citation type="submission" date="2019-11" db="EMBL/GenBank/DDBJ databases">
        <title>Microbial mats filling the niche in hypersaline microbial mats.</title>
        <authorList>
            <person name="Wong H.L."/>
            <person name="Macleod F.I."/>
            <person name="White R.A. III"/>
            <person name="Burns B.P."/>
        </authorList>
    </citation>
    <scope>NUCLEOTIDE SEQUENCE</scope>
    <source>
        <strain evidence="10">Bin_327</strain>
    </source>
</reference>
<dbReference type="Gene3D" id="3.20.20.140">
    <property type="entry name" value="Metal-dependent hydrolases"/>
    <property type="match status" value="1"/>
</dbReference>